<keyword evidence="5" id="KW-0966">Cell projection</keyword>
<evidence type="ECO:0000256" key="4">
    <source>
        <dbReference type="SAM" id="Coils"/>
    </source>
</evidence>
<protein>
    <submittedName>
        <fullName evidence="5">Flagellar protein FlgN</fullName>
    </submittedName>
</protein>
<comment type="function">
    <text evidence="1">Required for the efficient initiation of filament assembly.</text>
</comment>
<evidence type="ECO:0000256" key="2">
    <source>
        <dbReference type="ARBA" id="ARBA00007703"/>
    </source>
</evidence>
<dbReference type="Proteomes" id="UP000613113">
    <property type="component" value="Unassembled WGS sequence"/>
</dbReference>
<feature type="coiled-coil region" evidence="4">
    <location>
        <begin position="44"/>
        <end position="71"/>
    </location>
</feature>
<evidence type="ECO:0000256" key="1">
    <source>
        <dbReference type="ARBA" id="ARBA00002397"/>
    </source>
</evidence>
<comment type="caution">
    <text evidence="5">The sequence shown here is derived from an EMBL/GenBank/DDBJ whole genome shotgun (WGS) entry which is preliminary data.</text>
</comment>
<comment type="similarity">
    <text evidence="2">Belongs to the FlgN family.</text>
</comment>
<dbReference type="InterPro" id="IPR007809">
    <property type="entry name" value="FlgN-like"/>
</dbReference>
<dbReference type="RefSeq" id="WP_186863668.1">
    <property type="nucleotide sequence ID" value="NZ_JACOGC010000005.1"/>
</dbReference>
<dbReference type="Pfam" id="PF05130">
    <property type="entry name" value="FlgN"/>
    <property type="match status" value="1"/>
</dbReference>
<proteinExistence type="inferred from homology"/>
<evidence type="ECO:0000313" key="6">
    <source>
        <dbReference type="Proteomes" id="UP000613113"/>
    </source>
</evidence>
<keyword evidence="4" id="KW-0175">Coiled coil</keyword>
<evidence type="ECO:0000256" key="3">
    <source>
        <dbReference type="ARBA" id="ARBA00022795"/>
    </source>
</evidence>
<accession>A0ABR6YQR1</accession>
<evidence type="ECO:0000313" key="5">
    <source>
        <dbReference type="EMBL" id="MBC3886120.1"/>
    </source>
</evidence>
<dbReference type="InterPro" id="IPR036679">
    <property type="entry name" value="FlgN-like_sf"/>
</dbReference>
<keyword evidence="5" id="KW-0969">Cilium</keyword>
<keyword evidence="6" id="KW-1185">Reference proteome</keyword>
<reference evidence="5 6" key="1">
    <citation type="submission" date="2020-08" db="EMBL/GenBank/DDBJ databases">
        <title>Novel species isolated from subtropical streams in China.</title>
        <authorList>
            <person name="Lu H."/>
        </authorList>
    </citation>
    <scope>NUCLEOTIDE SEQUENCE [LARGE SCALE GENOMIC DNA]</scope>
    <source>
        <strain evidence="5 6">FT31W</strain>
    </source>
</reference>
<sequence length="162" mass="17573">MNNSSASATSITQCLQSEKAAMHQLTALLKDEETALVDNDIESLNKAISAKNDLVRTMSDLERQRNLLLQNLGYSDPASSLPDYLRSELADNAVKELWDGILALSAEAKENNRTNGLLISRKLSQNQAALSIFQQGNPTASLYGPNGQSSIQSTPIKGLIVR</sequence>
<dbReference type="EMBL" id="JACOGC010000005">
    <property type="protein sequence ID" value="MBC3886120.1"/>
    <property type="molecule type" value="Genomic_DNA"/>
</dbReference>
<gene>
    <name evidence="5" type="ORF">H8K27_13350</name>
</gene>
<name>A0ABR6YQR1_9BURK</name>
<keyword evidence="3" id="KW-1005">Bacterial flagellum biogenesis</keyword>
<dbReference type="SUPFAM" id="SSF140566">
    <property type="entry name" value="FlgN-like"/>
    <property type="match status" value="1"/>
</dbReference>
<organism evidence="5 6">
    <name type="scientific">Undibacterium griseum</name>
    <dbReference type="NCBI Taxonomy" id="2762295"/>
    <lineage>
        <taxon>Bacteria</taxon>
        <taxon>Pseudomonadati</taxon>
        <taxon>Pseudomonadota</taxon>
        <taxon>Betaproteobacteria</taxon>
        <taxon>Burkholderiales</taxon>
        <taxon>Oxalobacteraceae</taxon>
        <taxon>Undibacterium</taxon>
    </lineage>
</organism>
<keyword evidence="5" id="KW-0282">Flagellum</keyword>
<dbReference type="Gene3D" id="1.20.58.300">
    <property type="entry name" value="FlgN-like"/>
    <property type="match status" value="1"/>
</dbReference>